<evidence type="ECO:0000313" key="2">
    <source>
        <dbReference type="Proteomes" id="UP000248012"/>
    </source>
</evidence>
<organism evidence="1 2">
    <name type="scientific">Litorivita pollutaquae</name>
    <dbReference type="NCBI Taxonomy" id="2200892"/>
    <lineage>
        <taxon>Bacteria</taxon>
        <taxon>Pseudomonadati</taxon>
        <taxon>Pseudomonadota</taxon>
        <taxon>Alphaproteobacteria</taxon>
        <taxon>Rhodobacterales</taxon>
        <taxon>Paracoccaceae</taxon>
        <taxon>Litorivita</taxon>
    </lineage>
</organism>
<gene>
    <name evidence="1" type="ORF">DI396_15730</name>
</gene>
<keyword evidence="2" id="KW-1185">Reference proteome</keyword>
<dbReference type="Proteomes" id="UP000248012">
    <property type="component" value="Unassembled WGS sequence"/>
</dbReference>
<comment type="caution">
    <text evidence="1">The sequence shown here is derived from an EMBL/GenBank/DDBJ whole genome shotgun (WGS) entry which is preliminary data.</text>
</comment>
<sequence>MGSANQRWSLDVVSDCLPCGRRFRILNVLGDFIFHTRRCKARRVRIYRDVLKPDMQAHQQRHAVAS</sequence>
<dbReference type="OrthoDB" id="9813285at2"/>
<protein>
    <submittedName>
        <fullName evidence="1">Uncharacterized protein</fullName>
    </submittedName>
</protein>
<name>A0A2V4MVD7_9RHOB</name>
<accession>A0A2V4MVD7</accession>
<evidence type="ECO:0000313" key="1">
    <source>
        <dbReference type="EMBL" id="PYC46364.1"/>
    </source>
</evidence>
<dbReference type="EMBL" id="QFVT01000015">
    <property type="protein sequence ID" value="PYC46364.1"/>
    <property type="molecule type" value="Genomic_DNA"/>
</dbReference>
<reference evidence="1 2" key="1">
    <citation type="submission" date="2018-05" db="EMBL/GenBank/DDBJ databases">
        <title>Oceanovita maritima gen. nov., sp. nov., a marine bacterium in the family Rhodobacteraceae isolated from surface seawater of Lundu port Xiamen, China.</title>
        <authorList>
            <person name="Hetharua B.H."/>
            <person name="Min D."/>
            <person name="Liao H."/>
            <person name="Tian Y."/>
        </authorList>
    </citation>
    <scope>NUCLEOTIDE SEQUENCE [LARGE SCALE GENOMIC DNA]</scope>
    <source>
        <strain evidence="1 2">FSX-11</strain>
    </source>
</reference>
<dbReference type="AlphaFoldDB" id="A0A2V4MVD7"/>
<proteinExistence type="predicted"/>